<dbReference type="PANTHER" id="PTHR10758:SF2">
    <property type="entry name" value="26S PROTEASOME NON-ATPASE REGULATORY SUBUNIT 3"/>
    <property type="match status" value="1"/>
</dbReference>
<sequence length="92" mass="10781">AIKDGVIDAELDKENQFLKSRESGNIYNTPLPQMEFHKRIQFCLDIHTQAVKAMRFPPKSYAKDVETADEKREREQQELEFAKEMAEDDDFS</sequence>
<dbReference type="GO" id="GO:0006511">
    <property type="term" value="P:ubiquitin-dependent protein catabolic process"/>
    <property type="evidence" value="ECO:0007669"/>
    <property type="project" value="TreeGrafter"/>
</dbReference>
<organism evidence="3 4">
    <name type="scientific">Romanomermis culicivorax</name>
    <name type="common">Nematode worm</name>
    <dbReference type="NCBI Taxonomy" id="13658"/>
    <lineage>
        <taxon>Eukaryota</taxon>
        <taxon>Metazoa</taxon>
        <taxon>Ecdysozoa</taxon>
        <taxon>Nematoda</taxon>
        <taxon>Enoplea</taxon>
        <taxon>Dorylaimia</taxon>
        <taxon>Mermithida</taxon>
        <taxon>Mermithoidea</taxon>
        <taxon>Mermithidae</taxon>
        <taxon>Romanomermis</taxon>
    </lineage>
</organism>
<evidence type="ECO:0000256" key="1">
    <source>
        <dbReference type="SAM" id="MobiDB-lite"/>
    </source>
</evidence>
<evidence type="ECO:0000313" key="4">
    <source>
        <dbReference type="WBParaSite" id="nRc.2.0.1.t08590-RA"/>
    </source>
</evidence>
<dbReference type="InterPro" id="IPR013586">
    <property type="entry name" value="PSMD3_C"/>
</dbReference>
<proteinExistence type="predicted"/>
<dbReference type="Proteomes" id="UP000887565">
    <property type="component" value="Unplaced"/>
</dbReference>
<dbReference type="GO" id="GO:0042176">
    <property type="term" value="P:regulation of protein catabolic process"/>
    <property type="evidence" value="ECO:0007669"/>
    <property type="project" value="InterPro"/>
</dbReference>
<protein>
    <submittedName>
        <fullName evidence="4">26S proteasome regulatory subunit C-terminal domain-containing protein</fullName>
    </submittedName>
</protein>
<dbReference type="GO" id="GO:0030234">
    <property type="term" value="F:enzyme regulator activity"/>
    <property type="evidence" value="ECO:0007669"/>
    <property type="project" value="InterPro"/>
</dbReference>
<keyword evidence="3" id="KW-1185">Reference proteome</keyword>
<dbReference type="OMA" id="WGCINHE"/>
<dbReference type="AlphaFoldDB" id="A0A915I428"/>
<dbReference type="GO" id="GO:0008541">
    <property type="term" value="C:proteasome regulatory particle, lid subcomplex"/>
    <property type="evidence" value="ECO:0007669"/>
    <property type="project" value="TreeGrafter"/>
</dbReference>
<evidence type="ECO:0000259" key="2">
    <source>
        <dbReference type="Pfam" id="PF08375"/>
    </source>
</evidence>
<reference evidence="4" key="1">
    <citation type="submission" date="2022-11" db="UniProtKB">
        <authorList>
            <consortium name="WormBaseParasite"/>
        </authorList>
    </citation>
    <scope>IDENTIFICATION</scope>
</reference>
<dbReference type="WBParaSite" id="nRc.2.0.1.t08590-RA">
    <property type="protein sequence ID" value="nRc.2.0.1.t08590-RA"/>
    <property type="gene ID" value="nRc.2.0.1.g08590"/>
</dbReference>
<dbReference type="Pfam" id="PF08375">
    <property type="entry name" value="Rpn3_C"/>
    <property type="match status" value="1"/>
</dbReference>
<feature type="region of interest" description="Disordered" evidence="1">
    <location>
        <begin position="61"/>
        <end position="92"/>
    </location>
</feature>
<accession>A0A915I428</accession>
<dbReference type="PANTHER" id="PTHR10758">
    <property type="entry name" value="26S PROTEASOME NON-ATPASE REGULATORY SUBUNIT 3/COP9 SIGNALOSOME COMPLEX SUBUNIT 3"/>
    <property type="match status" value="1"/>
</dbReference>
<feature type="compositionally biased region" description="Basic and acidic residues" evidence="1">
    <location>
        <begin position="61"/>
        <end position="85"/>
    </location>
</feature>
<dbReference type="InterPro" id="IPR050756">
    <property type="entry name" value="CSN3"/>
</dbReference>
<feature type="domain" description="26S proteasome non-ATPase regulatory subunit 3 C-terminal" evidence="2">
    <location>
        <begin position="25"/>
        <end position="90"/>
    </location>
</feature>
<evidence type="ECO:0000313" key="3">
    <source>
        <dbReference type="Proteomes" id="UP000887565"/>
    </source>
</evidence>
<name>A0A915I428_ROMCU</name>